<protein>
    <recommendedName>
        <fullName evidence="2">methionyl-tRNA formyltransferase</fullName>
        <ecNumber evidence="2">2.1.2.9</ecNumber>
    </recommendedName>
</protein>
<dbReference type="InterPro" id="IPR005794">
    <property type="entry name" value="Fmt"/>
</dbReference>
<reference evidence="7" key="1">
    <citation type="submission" date="2020-05" db="EMBL/GenBank/DDBJ databases">
        <authorList>
            <person name="Chiriac C."/>
            <person name="Salcher M."/>
            <person name="Ghai R."/>
            <person name="Kavagutti S V."/>
        </authorList>
    </citation>
    <scope>NUCLEOTIDE SEQUENCE</scope>
</reference>
<comment type="similarity">
    <text evidence="1">Belongs to the Fmt family.</text>
</comment>
<feature type="domain" description="Formyl transferase C-terminal" evidence="6">
    <location>
        <begin position="205"/>
        <end position="309"/>
    </location>
</feature>
<dbReference type="SUPFAM" id="SSF50486">
    <property type="entry name" value="FMT C-terminal domain-like"/>
    <property type="match status" value="1"/>
</dbReference>
<dbReference type="Pfam" id="PF00551">
    <property type="entry name" value="Formyl_trans_N"/>
    <property type="match status" value="1"/>
</dbReference>
<dbReference type="SUPFAM" id="SSF53328">
    <property type="entry name" value="Formyltransferase"/>
    <property type="match status" value="1"/>
</dbReference>
<dbReference type="InterPro" id="IPR011034">
    <property type="entry name" value="Formyl_transferase-like_C_sf"/>
</dbReference>
<evidence type="ECO:0000259" key="5">
    <source>
        <dbReference type="Pfam" id="PF00551"/>
    </source>
</evidence>
<dbReference type="PANTHER" id="PTHR11138:SF5">
    <property type="entry name" value="METHIONYL-TRNA FORMYLTRANSFERASE, MITOCHONDRIAL"/>
    <property type="match status" value="1"/>
</dbReference>
<dbReference type="HAMAP" id="MF_00182">
    <property type="entry name" value="Formyl_trans"/>
    <property type="match status" value="1"/>
</dbReference>
<dbReference type="InterPro" id="IPR041711">
    <property type="entry name" value="Met-tRNA-FMT_N"/>
</dbReference>
<dbReference type="PANTHER" id="PTHR11138">
    <property type="entry name" value="METHIONYL-TRNA FORMYLTRANSFERASE"/>
    <property type="match status" value="1"/>
</dbReference>
<dbReference type="GO" id="GO:0004479">
    <property type="term" value="F:methionyl-tRNA formyltransferase activity"/>
    <property type="evidence" value="ECO:0007669"/>
    <property type="project" value="UniProtKB-EC"/>
</dbReference>
<evidence type="ECO:0000313" key="7">
    <source>
        <dbReference type="EMBL" id="CAB4634086.1"/>
    </source>
</evidence>
<dbReference type="CDD" id="cd08646">
    <property type="entry name" value="FMT_core_Met-tRNA-FMT_N"/>
    <property type="match status" value="1"/>
</dbReference>
<dbReference type="Gene3D" id="3.10.25.10">
    <property type="entry name" value="Formyl transferase, C-terminal domain"/>
    <property type="match status" value="1"/>
</dbReference>
<dbReference type="NCBIfam" id="TIGR00460">
    <property type="entry name" value="fmt"/>
    <property type="match status" value="1"/>
</dbReference>
<dbReference type="EMBL" id="CAEZVN010000060">
    <property type="protein sequence ID" value="CAB4634086.1"/>
    <property type="molecule type" value="Genomic_DNA"/>
</dbReference>
<evidence type="ECO:0000256" key="3">
    <source>
        <dbReference type="ARBA" id="ARBA00022679"/>
    </source>
</evidence>
<dbReference type="EC" id="2.1.2.9" evidence="2"/>
<keyword evidence="3" id="KW-0808">Transferase</keyword>
<dbReference type="Gene3D" id="3.40.50.170">
    <property type="entry name" value="Formyl transferase, N-terminal domain"/>
    <property type="match status" value="1"/>
</dbReference>
<feature type="domain" description="Formyl transferase N-terminal" evidence="5">
    <location>
        <begin position="1"/>
        <end position="178"/>
    </location>
</feature>
<sequence>MKIVFAGTPANAAQTLRALANSAFEVVAVLTRTDAPVGRKKILTQSAVADAADELGLPVIKANRVDEATRLQLKATGADLGIIVAYGALLDQAALDILEKGWINLHYSLLPKWRGAAPVQRAIMAGDRETGVTLFQLDKGMDTGPIHLQIPTVIEPDESTADLLPRLTNLGISGLVELLPRVASNLTSPVAQDSELLLSLPTADKLTRDDARIDWHRTAVELENQIRGLNPEPMAWTTLDEDAFRIIEARALGVTDWQALAGEETLVGSVRIDKERVLVTCGQGTLLELKTVQPAGKKPMSSSDWARGMTAGKKVIYV</sequence>
<dbReference type="InterPro" id="IPR005793">
    <property type="entry name" value="Formyl_trans_C"/>
</dbReference>
<dbReference type="Pfam" id="PF02911">
    <property type="entry name" value="Formyl_trans_C"/>
    <property type="match status" value="1"/>
</dbReference>
<keyword evidence="4" id="KW-0648">Protein biosynthesis</keyword>
<dbReference type="GO" id="GO:0005829">
    <property type="term" value="C:cytosol"/>
    <property type="evidence" value="ECO:0007669"/>
    <property type="project" value="TreeGrafter"/>
</dbReference>
<dbReference type="InterPro" id="IPR044135">
    <property type="entry name" value="Met-tRNA-FMT_C"/>
</dbReference>
<dbReference type="InterPro" id="IPR036477">
    <property type="entry name" value="Formyl_transf_N_sf"/>
</dbReference>
<evidence type="ECO:0000256" key="2">
    <source>
        <dbReference type="ARBA" id="ARBA00012261"/>
    </source>
</evidence>
<proteinExistence type="inferred from homology"/>
<accession>A0A6J6JB36</accession>
<dbReference type="InterPro" id="IPR002376">
    <property type="entry name" value="Formyl_transf_N"/>
</dbReference>
<name>A0A6J6JB36_9ZZZZ</name>
<evidence type="ECO:0000256" key="4">
    <source>
        <dbReference type="ARBA" id="ARBA00022917"/>
    </source>
</evidence>
<dbReference type="CDD" id="cd08704">
    <property type="entry name" value="Met_tRNA_FMT_C"/>
    <property type="match status" value="1"/>
</dbReference>
<dbReference type="InterPro" id="IPR037022">
    <property type="entry name" value="Formyl_trans_C_sf"/>
</dbReference>
<dbReference type="AlphaFoldDB" id="A0A6J6JB36"/>
<evidence type="ECO:0000256" key="1">
    <source>
        <dbReference type="ARBA" id="ARBA00010699"/>
    </source>
</evidence>
<organism evidence="7">
    <name type="scientific">freshwater metagenome</name>
    <dbReference type="NCBI Taxonomy" id="449393"/>
    <lineage>
        <taxon>unclassified sequences</taxon>
        <taxon>metagenomes</taxon>
        <taxon>ecological metagenomes</taxon>
    </lineage>
</organism>
<evidence type="ECO:0000259" key="6">
    <source>
        <dbReference type="Pfam" id="PF02911"/>
    </source>
</evidence>
<gene>
    <name evidence="7" type="ORF">UFOPK2001_00719</name>
</gene>